<dbReference type="GO" id="GO:0036038">
    <property type="term" value="C:MKS complex"/>
    <property type="evidence" value="ECO:0007669"/>
    <property type="project" value="TreeGrafter"/>
</dbReference>
<evidence type="ECO:0000256" key="1">
    <source>
        <dbReference type="ARBA" id="ARBA00004120"/>
    </source>
</evidence>
<evidence type="ECO:0000256" key="4">
    <source>
        <dbReference type="ARBA" id="ARBA00023212"/>
    </source>
</evidence>
<keyword evidence="4" id="KW-0206">Cytoskeleton</keyword>
<reference evidence="7" key="1">
    <citation type="submission" date="2017-02" db="UniProtKB">
        <authorList>
            <consortium name="WormBaseParasite"/>
        </authorList>
    </citation>
    <scope>IDENTIFICATION</scope>
</reference>
<dbReference type="WBParaSite" id="SMUV_0000156301-mRNA-1">
    <property type="protein sequence ID" value="SMUV_0000156301-mRNA-1"/>
    <property type="gene ID" value="SMUV_0000156301"/>
</dbReference>
<evidence type="ECO:0000313" key="6">
    <source>
        <dbReference type="Proteomes" id="UP000046393"/>
    </source>
</evidence>
<accession>A0A0N5ABN7</accession>
<proteinExistence type="predicted"/>
<dbReference type="Pfam" id="PF07162">
    <property type="entry name" value="B9-C2"/>
    <property type="match status" value="1"/>
</dbReference>
<keyword evidence="6" id="KW-1185">Reference proteome</keyword>
<dbReference type="PANTHER" id="PTHR12968:SF4">
    <property type="entry name" value="TECTONIC-LIKE COMPLEX MEMBER MKS1"/>
    <property type="match status" value="1"/>
</dbReference>
<dbReference type="PANTHER" id="PTHR12968">
    <property type="entry name" value="B9 DOMAIN-CONTAINING"/>
    <property type="match status" value="1"/>
</dbReference>
<evidence type="ECO:0000256" key="5">
    <source>
        <dbReference type="ARBA" id="ARBA00023273"/>
    </source>
</evidence>
<dbReference type="AlphaFoldDB" id="A0A0N5ABN7"/>
<organism evidence="6 7">
    <name type="scientific">Syphacia muris</name>
    <dbReference type="NCBI Taxonomy" id="451379"/>
    <lineage>
        <taxon>Eukaryota</taxon>
        <taxon>Metazoa</taxon>
        <taxon>Ecdysozoa</taxon>
        <taxon>Nematoda</taxon>
        <taxon>Chromadorea</taxon>
        <taxon>Rhabditida</taxon>
        <taxon>Spirurina</taxon>
        <taxon>Oxyuridomorpha</taxon>
        <taxon>Oxyuroidea</taxon>
        <taxon>Oxyuridae</taxon>
        <taxon>Syphacia</taxon>
    </lineage>
</organism>
<name>A0A0N5ABN7_9BILA</name>
<dbReference type="GO" id="GO:0060271">
    <property type="term" value="P:cilium assembly"/>
    <property type="evidence" value="ECO:0007669"/>
    <property type="project" value="TreeGrafter"/>
</dbReference>
<keyword evidence="2" id="KW-0963">Cytoplasm</keyword>
<evidence type="ECO:0000256" key="3">
    <source>
        <dbReference type="ARBA" id="ARBA00022794"/>
    </source>
</evidence>
<evidence type="ECO:0000256" key="2">
    <source>
        <dbReference type="ARBA" id="ARBA00022490"/>
    </source>
</evidence>
<keyword evidence="3" id="KW-0970">Cilium biogenesis/degradation</keyword>
<evidence type="ECO:0000313" key="7">
    <source>
        <dbReference type="WBParaSite" id="SMUV_0000156301-mRNA-1"/>
    </source>
</evidence>
<dbReference type="STRING" id="451379.A0A0N5ABN7"/>
<sequence>MQTIYNLILEQGINFEHDELYVEYKIEVPAGVHVNDENNEGCTHTSLAKSVEGNDIAIFSYNFSVQLLMDTKVTDDFFWPRILVKVNAEDLWGRYYIDGYGFTMLPQSPGRHTVTIPCWKPLDPLNKRAALFNYFVSQSIDIDHLKLGELLTQSKRVSRIGLATETSGDLKLNISCILQAKNFIPRDLLRQMTYNSAIKRAGLHSNLHWKIMKVLIEFEKAKSQFIETRNRFEPNSDFNTGTNHK</sequence>
<dbReference type="Proteomes" id="UP000046393">
    <property type="component" value="Unplaced"/>
</dbReference>
<dbReference type="PROSITE" id="PS51381">
    <property type="entry name" value="C2_B9"/>
    <property type="match status" value="1"/>
</dbReference>
<dbReference type="InterPro" id="IPR010796">
    <property type="entry name" value="C2_B9-type_dom"/>
</dbReference>
<keyword evidence="5" id="KW-0966">Cell projection</keyword>
<protein>
    <submittedName>
        <fullName evidence="7">B9 domain-containing protein 1</fullName>
    </submittedName>
</protein>
<comment type="subcellular location">
    <subcellularLocation>
        <location evidence="1">Cytoplasm</location>
        <location evidence="1">Cytoskeleton</location>
        <location evidence="1">Cilium basal body</location>
    </subcellularLocation>
</comment>